<organism evidence="1 2">
    <name type="scientific">Gymnopus androsaceus JB14</name>
    <dbReference type="NCBI Taxonomy" id="1447944"/>
    <lineage>
        <taxon>Eukaryota</taxon>
        <taxon>Fungi</taxon>
        <taxon>Dikarya</taxon>
        <taxon>Basidiomycota</taxon>
        <taxon>Agaricomycotina</taxon>
        <taxon>Agaricomycetes</taxon>
        <taxon>Agaricomycetidae</taxon>
        <taxon>Agaricales</taxon>
        <taxon>Marasmiineae</taxon>
        <taxon>Omphalotaceae</taxon>
        <taxon>Gymnopus</taxon>
    </lineage>
</organism>
<accession>A0A6A4I1T5</accession>
<proteinExistence type="predicted"/>
<keyword evidence="2" id="KW-1185">Reference proteome</keyword>
<evidence type="ECO:0000313" key="1">
    <source>
        <dbReference type="EMBL" id="KAE9403933.1"/>
    </source>
</evidence>
<reference evidence="1" key="1">
    <citation type="journal article" date="2019" name="Environ. Microbiol.">
        <title>Fungal ecological strategies reflected in gene transcription - a case study of two litter decomposers.</title>
        <authorList>
            <person name="Barbi F."/>
            <person name="Kohler A."/>
            <person name="Barry K."/>
            <person name="Baskaran P."/>
            <person name="Daum C."/>
            <person name="Fauchery L."/>
            <person name="Ihrmark K."/>
            <person name="Kuo A."/>
            <person name="LaButti K."/>
            <person name="Lipzen A."/>
            <person name="Morin E."/>
            <person name="Grigoriev I.V."/>
            <person name="Henrissat B."/>
            <person name="Lindahl B."/>
            <person name="Martin F."/>
        </authorList>
    </citation>
    <scope>NUCLEOTIDE SEQUENCE</scope>
    <source>
        <strain evidence="1">JB14</strain>
    </source>
</reference>
<protein>
    <submittedName>
        <fullName evidence="1">Uncharacterized protein</fullName>
    </submittedName>
</protein>
<dbReference type="Proteomes" id="UP000799118">
    <property type="component" value="Unassembled WGS sequence"/>
</dbReference>
<sequence>MTSQSYPDVFPLALASSSPPPAYNTVHKGFLTPCYSLGWLLRRSEARKLFPDNPSRSPIPIVANRDIVKKWSKIEWKYPELKEKFERFHPVAIGNLWDSSHIIVLLCTNSGQKENKLVEENKEEVISLAMELIGFSEEMKAKMTKELKWHRMKCEHDPYII</sequence>
<dbReference type="EMBL" id="ML769421">
    <property type="protein sequence ID" value="KAE9403933.1"/>
    <property type="molecule type" value="Genomic_DNA"/>
</dbReference>
<dbReference type="AlphaFoldDB" id="A0A6A4I1T5"/>
<name>A0A6A4I1T5_9AGAR</name>
<gene>
    <name evidence="1" type="ORF">BT96DRAFT_973523</name>
</gene>
<evidence type="ECO:0000313" key="2">
    <source>
        <dbReference type="Proteomes" id="UP000799118"/>
    </source>
</evidence>